<sequence length="901" mass="104131">MGRAVQHLIRRLHPKQSQYNHSQLSFMKSNNPPSSTYRLQLHGGFTFTDLKDILDYLDKLGISTVYASPIFTAAPGSMHGYDVTDPHMINPAIGTIEQLREIKKILQQRDMNWLQDIVPNHMAFHLSNHRLYDVMERGPLSPYYKYFDIDWQHPSPDLAGKLMTPFLGKSLEACIEAGEIKLVYTDKELEITYFEQTFPLSISAYEVLQSLLKDSDALPVLGLFDNLYQQATKGIALKDWTQVKQELYGTANRSVLEGIATRISNDKEVMLQLMQQQYYLLCSWQEADQRINYRRFFTVNELITLSMESQAVFDEYHTFLHSLYREELIQGLRIDHIDGLRDPATYIQRLRMLFGSNCYIIAEKILEHAESLPADWALQGTSGYEFLAFTNHLLTSNSGEKQLTDWYQELLPELPAYQDIVYEKKRLILERYMGGEWENLIRYCYALKLADARTDREQLKEAIALFIICLPIYRLYPGQFPIDDYSREIIQTTFARIRAMNRHAETEIGLLEALWEDIPDAERARNRLLFLQRLMQFTGPVTAKGVEDTTFYVYNALLAHNEVGDSPATSDFSIDTFHQRLTARQQHTPASLNTTSTHDTKRGEDGRMRLNMLSLHPSQWKEQLTQWREQFPGSGLTLNDEYFIYQSVIAGFPIDGVVNPEYIERLQQYLIKALREAKVNTAWSAPEETYEQHATNFVQQLLTDEHFLSSVRSFVDTIDQQAITATLAQVLIKITAPGIPDIYQGCELWDHSYVDPDNRRPVNYTLRQQYLDDIIAREQQSDFFRYLSENRQLGLEKLFVTWKALNFRRSHAEIFLDGDYLPLQTNNAHIVAYARVYRQEWVIVIVPLSGEVPTDTTVLLPAGAPGRWKNIFTGEMMDSSGQIKVSEVFGKFRLGLLNAGF</sequence>
<reference evidence="3 4" key="1">
    <citation type="submission" date="2019-08" db="EMBL/GenBank/DDBJ databases">
        <title>Whole genome sequencing of chitin degrading bacteria Chitinophaga pinensis YS16.</title>
        <authorList>
            <person name="Singh R.P."/>
            <person name="Manchanda G."/>
            <person name="Maurya I.K."/>
            <person name="Joshi N.K."/>
            <person name="Srivastava A.K."/>
        </authorList>
    </citation>
    <scope>NUCLEOTIDE SEQUENCE [LARGE SCALE GENOMIC DNA]</scope>
    <source>
        <strain evidence="3 4">YS-16</strain>
    </source>
</reference>
<dbReference type="Gene3D" id="1.10.150.200">
    <property type="entry name" value="Maltooligosyl trehalose synthase, domain 3"/>
    <property type="match status" value="1"/>
</dbReference>
<evidence type="ECO:0000313" key="4">
    <source>
        <dbReference type="Proteomes" id="UP000318815"/>
    </source>
</evidence>
<comment type="caution">
    <text evidence="3">The sequence shown here is derived from an EMBL/GenBank/DDBJ whole genome shotgun (WGS) entry which is preliminary data.</text>
</comment>
<dbReference type="SMART" id="SM00642">
    <property type="entry name" value="Aamy"/>
    <property type="match status" value="1"/>
</dbReference>
<protein>
    <submittedName>
        <fullName evidence="3">Malto-oligosyltrehalose synthase</fullName>
    </submittedName>
</protein>
<dbReference type="PANTHER" id="PTHR10357">
    <property type="entry name" value="ALPHA-AMYLASE FAMILY MEMBER"/>
    <property type="match status" value="1"/>
</dbReference>
<feature type="compositionally biased region" description="Polar residues" evidence="1">
    <location>
        <begin position="584"/>
        <end position="597"/>
    </location>
</feature>
<accession>A0A5C6LTM8</accession>
<dbReference type="Gene3D" id="3.30.1590.10">
    <property type="entry name" value="Maltooligosyl trehalose synthase, domain 2"/>
    <property type="match status" value="1"/>
</dbReference>
<dbReference type="Gene3D" id="1.10.10.470">
    <property type="entry name" value="Maltooligosyl trehalose synthase, domain 4"/>
    <property type="match status" value="1"/>
</dbReference>
<dbReference type="GO" id="GO:0005992">
    <property type="term" value="P:trehalose biosynthetic process"/>
    <property type="evidence" value="ECO:0007669"/>
    <property type="project" value="TreeGrafter"/>
</dbReference>
<dbReference type="InterPro" id="IPR017853">
    <property type="entry name" value="GH"/>
</dbReference>
<gene>
    <name evidence="3" type="primary">treY</name>
    <name evidence="3" type="ORF">FEF09_19750</name>
</gene>
<dbReference type="SUPFAM" id="SSF51445">
    <property type="entry name" value="(Trans)glycosidases"/>
    <property type="match status" value="1"/>
</dbReference>
<evidence type="ECO:0000313" key="3">
    <source>
        <dbReference type="EMBL" id="TWV98805.1"/>
    </source>
</evidence>
<feature type="domain" description="Glycosyl hydrolase family 13 catalytic" evidence="2">
    <location>
        <begin position="25"/>
        <end position="496"/>
    </location>
</feature>
<dbReference type="NCBIfam" id="TIGR02401">
    <property type="entry name" value="trehalose_TreY"/>
    <property type="match status" value="1"/>
</dbReference>
<dbReference type="Gene3D" id="3.20.20.80">
    <property type="entry name" value="Glycosidases"/>
    <property type="match status" value="1"/>
</dbReference>
<dbReference type="InterPro" id="IPR012767">
    <property type="entry name" value="Trehalose_TreY"/>
</dbReference>
<dbReference type="SUPFAM" id="SSF51011">
    <property type="entry name" value="Glycosyl hydrolase domain"/>
    <property type="match status" value="1"/>
</dbReference>
<dbReference type="AlphaFoldDB" id="A0A5C6LTM8"/>
<feature type="region of interest" description="Disordered" evidence="1">
    <location>
        <begin position="584"/>
        <end position="604"/>
    </location>
</feature>
<keyword evidence="4" id="KW-1185">Reference proteome</keyword>
<dbReference type="GO" id="GO:0030980">
    <property type="term" value="P:alpha-glucan catabolic process"/>
    <property type="evidence" value="ECO:0007669"/>
    <property type="project" value="TreeGrafter"/>
</dbReference>
<evidence type="ECO:0000259" key="2">
    <source>
        <dbReference type="SMART" id="SM00642"/>
    </source>
</evidence>
<organism evidence="3 4">
    <name type="scientific">Chitinophaga pinensis</name>
    <dbReference type="NCBI Taxonomy" id="79329"/>
    <lineage>
        <taxon>Bacteria</taxon>
        <taxon>Pseudomonadati</taxon>
        <taxon>Bacteroidota</taxon>
        <taxon>Chitinophagia</taxon>
        <taxon>Chitinophagales</taxon>
        <taxon>Chitinophagaceae</taxon>
        <taxon>Chitinophaga</taxon>
    </lineage>
</organism>
<dbReference type="OrthoDB" id="9811841at2"/>
<dbReference type="EMBL" id="VOHS01000023">
    <property type="protein sequence ID" value="TWV98805.1"/>
    <property type="molecule type" value="Genomic_DNA"/>
</dbReference>
<evidence type="ECO:0000256" key="1">
    <source>
        <dbReference type="SAM" id="MobiDB-lite"/>
    </source>
</evidence>
<dbReference type="CDD" id="cd11336">
    <property type="entry name" value="AmyAc_MTSase"/>
    <property type="match status" value="1"/>
</dbReference>
<dbReference type="GO" id="GO:0047470">
    <property type="term" value="F:(1,4)-alpha-D-glucan 1-alpha-D-glucosylmutase activity"/>
    <property type="evidence" value="ECO:0007669"/>
    <property type="project" value="TreeGrafter"/>
</dbReference>
<dbReference type="InterPro" id="IPR013797">
    <property type="entry name" value="Maltooligo_trehalose_synth_4"/>
</dbReference>
<dbReference type="InterPro" id="IPR006047">
    <property type="entry name" value="GH13_cat_dom"/>
</dbReference>
<dbReference type="Proteomes" id="UP000318815">
    <property type="component" value="Unassembled WGS sequence"/>
</dbReference>
<dbReference type="PANTHER" id="PTHR10357:SF216">
    <property type="entry name" value="MALTOOLIGOSYL TREHALOSE SYNTHASE-RELATED"/>
    <property type="match status" value="1"/>
</dbReference>
<name>A0A5C6LTM8_9BACT</name>
<proteinExistence type="predicted"/>
<dbReference type="Pfam" id="PF00128">
    <property type="entry name" value="Alpha-amylase"/>
    <property type="match status" value="1"/>
</dbReference>